<dbReference type="Pfam" id="PF00135">
    <property type="entry name" value="COesterase"/>
    <property type="match status" value="2"/>
</dbReference>
<comment type="similarity">
    <text evidence="1 3">Belongs to the type-B carboxylesterase/lipase family.</text>
</comment>
<feature type="signal peptide" evidence="3">
    <location>
        <begin position="1"/>
        <end position="22"/>
    </location>
</feature>
<evidence type="ECO:0000259" key="4">
    <source>
        <dbReference type="Pfam" id="PF00135"/>
    </source>
</evidence>
<dbReference type="RefSeq" id="XP_066705218.1">
    <property type="nucleotide sequence ID" value="XM_066836325.1"/>
</dbReference>
<dbReference type="InterPro" id="IPR050309">
    <property type="entry name" value="Type-B_Carboxylest/Lipase"/>
</dbReference>
<dbReference type="SUPFAM" id="SSF53474">
    <property type="entry name" value="alpha/beta-Hydrolases"/>
    <property type="match status" value="1"/>
</dbReference>
<dbReference type="InterPro" id="IPR029058">
    <property type="entry name" value="AB_hydrolase_fold"/>
</dbReference>
<accession>A0ABR1QT20</accession>
<gene>
    <name evidence="5" type="ORF">PG986_000103</name>
</gene>
<dbReference type="InterPro" id="IPR019826">
    <property type="entry name" value="Carboxylesterase_B_AS"/>
</dbReference>
<dbReference type="InterPro" id="IPR019819">
    <property type="entry name" value="Carboxylesterase_B_CS"/>
</dbReference>
<comment type="caution">
    <text evidence="5">The sequence shown here is derived from an EMBL/GenBank/DDBJ whole genome shotgun (WGS) entry which is preliminary data.</text>
</comment>
<feature type="domain" description="Carboxylesterase type B" evidence="4">
    <location>
        <begin position="179"/>
        <end position="528"/>
    </location>
</feature>
<keyword evidence="6" id="KW-1185">Reference proteome</keyword>
<dbReference type="InterPro" id="IPR002018">
    <property type="entry name" value="CarbesteraseB"/>
</dbReference>
<dbReference type="PROSITE" id="PS51257">
    <property type="entry name" value="PROKAR_LIPOPROTEIN"/>
    <property type="match status" value="1"/>
</dbReference>
<proteinExistence type="inferred from homology"/>
<evidence type="ECO:0000313" key="6">
    <source>
        <dbReference type="Proteomes" id="UP001391051"/>
    </source>
</evidence>
<feature type="chain" id="PRO_5044974568" description="Carboxylic ester hydrolase" evidence="3">
    <location>
        <begin position="23"/>
        <end position="561"/>
    </location>
</feature>
<evidence type="ECO:0000256" key="2">
    <source>
        <dbReference type="ARBA" id="ARBA00022801"/>
    </source>
</evidence>
<dbReference type="EMBL" id="JAQQWE010000001">
    <property type="protein sequence ID" value="KAK7965826.1"/>
    <property type="molecule type" value="Genomic_DNA"/>
</dbReference>
<name>A0ABR1QT20_9PEZI</name>
<feature type="domain" description="Carboxylesterase type B" evidence="4">
    <location>
        <begin position="25"/>
        <end position="156"/>
    </location>
</feature>
<evidence type="ECO:0000313" key="5">
    <source>
        <dbReference type="EMBL" id="KAK7965826.1"/>
    </source>
</evidence>
<reference evidence="5 6" key="1">
    <citation type="submission" date="2023-01" db="EMBL/GenBank/DDBJ databases">
        <title>Analysis of 21 Apiospora genomes using comparative genomics revels a genus with tremendous synthesis potential of carbohydrate active enzymes and secondary metabolites.</title>
        <authorList>
            <person name="Sorensen T."/>
        </authorList>
    </citation>
    <scope>NUCLEOTIDE SEQUENCE [LARGE SCALE GENOMIC DNA]</scope>
    <source>
        <strain evidence="5 6">CBS 24483</strain>
    </source>
</reference>
<dbReference type="PANTHER" id="PTHR11559">
    <property type="entry name" value="CARBOXYLESTERASE"/>
    <property type="match status" value="1"/>
</dbReference>
<keyword evidence="3" id="KW-0732">Signal</keyword>
<keyword evidence="2 3" id="KW-0378">Hydrolase</keyword>
<evidence type="ECO:0000256" key="1">
    <source>
        <dbReference type="ARBA" id="ARBA00005964"/>
    </source>
</evidence>
<dbReference type="GeneID" id="92069387"/>
<dbReference type="Gene3D" id="3.40.50.1820">
    <property type="entry name" value="alpha/beta hydrolase"/>
    <property type="match status" value="1"/>
</dbReference>
<dbReference type="EC" id="3.1.1.-" evidence="3"/>
<dbReference type="PROSITE" id="PS00941">
    <property type="entry name" value="CARBOXYLESTERASE_B_2"/>
    <property type="match status" value="1"/>
</dbReference>
<organism evidence="5 6">
    <name type="scientific">Apiospora aurea</name>
    <dbReference type="NCBI Taxonomy" id="335848"/>
    <lineage>
        <taxon>Eukaryota</taxon>
        <taxon>Fungi</taxon>
        <taxon>Dikarya</taxon>
        <taxon>Ascomycota</taxon>
        <taxon>Pezizomycotina</taxon>
        <taxon>Sordariomycetes</taxon>
        <taxon>Xylariomycetidae</taxon>
        <taxon>Amphisphaeriales</taxon>
        <taxon>Apiosporaceae</taxon>
        <taxon>Apiospora</taxon>
    </lineage>
</organism>
<protein>
    <recommendedName>
        <fullName evidence="3">Carboxylic ester hydrolase</fullName>
        <ecNumber evidence="3">3.1.1.-</ecNumber>
    </recommendedName>
</protein>
<dbReference type="Proteomes" id="UP001391051">
    <property type="component" value="Unassembled WGS sequence"/>
</dbReference>
<evidence type="ECO:0000256" key="3">
    <source>
        <dbReference type="RuleBase" id="RU361235"/>
    </source>
</evidence>
<dbReference type="PROSITE" id="PS00122">
    <property type="entry name" value="CARBOXYLESTERASE_B_1"/>
    <property type="match status" value="1"/>
</dbReference>
<sequence length="561" mass="59298">MRLQTASLAVLGAVLTSFGCDAQSVSVTIANGTLVGVEDGASGVQRFLGIPYAQPPVGDLRLRRSKPLAESFGTLQANAFGPSSYGSGTQPNASEDCLTLNIWRPDGKKAHRDVSLPVLVWLYGGGLTAGYTSNPLFEGTNMVRISTEIQKPVILVSTVGLPSFGDQPAYTGSPDQLSQNYRLGPLGFLNGKQMAELGLLNIGMLDERLALHWIQENIAAFGGDPSKVTLFGESAGAVSIYSHMMACGGRDDGLFRGAIMQSGGAFPLELPNATSFQQAFDSLLTNHTCASTLSAKDATAAQQLDCIRALPIDAFRASVGAKTGQSIDGDFTRTSIQFALPAGEYLKVATIVGANTDVGTNSAPKGINTTEQLFDPLAQGYFRPHPLPNATVSALLSLYPPDPRQGCPYNTGTTKLTPGALDKQACSIFGDLVMVAPARQFASTLAADGVVPVYRYRFNQLPPGGSPARGISTGVEQAYVFSNLRCVAFGVGYEMTSAWVSFAHGLDPNPGGNSALPHWPEYGKEANSIVFSGYGSWIEKDTYRGEGIQYNIENVLPDGAL</sequence>